<keyword evidence="4" id="KW-1185">Reference proteome</keyword>
<feature type="domain" description="Polymerase/histidinol phosphatase N-terminal" evidence="2">
    <location>
        <begin position="5"/>
        <end position="85"/>
    </location>
</feature>
<dbReference type="Proteomes" id="UP000184389">
    <property type="component" value="Unassembled WGS sequence"/>
</dbReference>
<dbReference type="EMBL" id="FQXR01000019">
    <property type="protein sequence ID" value="SHI18391.1"/>
    <property type="molecule type" value="Genomic_DNA"/>
</dbReference>
<evidence type="ECO:0000313" key="3">
    <source>
        <dbReference type="EMBL" id="SHI18391.1"/>
    </source>
</evidence>
<accession>A0A1M5Z2H6</accession>
<dbReference type="InterPro" id="IPR003141">
    <property type="entry name" value="Pol/His_phosphatase_N"/>
</dbReference>
<dbReference type="STRING" id="1123281.SAMN02745180_02658"/>
<reference evidence="3 4" key="1">
    <citation type="submission" date="2016-11" db="EMBL/GenBank/DDBJ databases">
        <authorList>
            <person name="Jaros S."/>
            <person name="Januszkiewicz K."/>
            <person name="Wedrychowicz H."/>
        </authorList>
    </citation>
    <scope>NUCLEOTIDE SEQUENCE [LARGE SCALE GENOMIC DNA]</scope>
    <source>
        <strain evidence="3 4">DSM 13106</strain>
    </source>
</reference>
<dbReference type="InterPro" id="IPR016195">
    <property type="entry name" value="Pol/histidinol_Pase-like"/>
</dbReference>
<keyword evidence="3" id="KW-0378">Hydrolase</keyword>
<dbReference type="InterPro" id="IPR050243">
    <property type="entry name" value="PHP_phosphatase"/>
</dbReference>
<dbReference type="AlphaFoldDB" id="A0A1M5Z2H6"/>
<sequence>MILIGDYHTHTIYSHGKGTIRDNVEEALKKGLKEIAICDHGPGHVSYGVKRKNIELMRREIDELNKEYESREIKILFGMEANIIGYDGTIDLSREEIELLDVLLLGFHFGAMPRNPVDWSKLYILNFLSKFVPGMKKTMTEMNTMALIKAMDRYPIDLITHPGSKVYVDIARIAKKAARVGTALEINSSHSHLTVDEIEIALKEDVKFYINSDAHTPENVGNLKKGLERAEKAKVPVERIVNAID</sequence>
<dbReference type="GO" id="GO:0005829">
    <property type="term" value="C:cytosol"/>
    <property type="evidence" value="ECO:0007669"/>
    <property type="project" value="TreeGrafter"/>
</dbReference>
<dbReference type="GO" id="GO:0008270">
    <property type="term" value="F:zinc ion binding"/>
    <property type="evidence" value="ECO:0007669"/>
    <property type="project" value="TreeGrafter"/>
</dbReference>
<keyword evidence="1" id="KW-0175">Coiled coil</keyword>
<evidence type="ECO:0000313" key="4">
    <source>
        <dbReference type="Proteomes" id="UP000184389"/>
    </source>
</evidence>
<dbReference type="PANTHER" id="PTHR36928">
    <property type="entry name" value="PHOSPHATASE YCDX-RELATED"/>
    <property type="match status" value="1"/>
</dbReference>
<dbReference type="SUPFAM" id="SSF89550">
    <property type="entry name" value="PHP domain-like"/>
    <property type="match status" value="1"/>
</dbReference>
<evidence type="ECO:0000259" key="2">
    <source>
        <dbReference type="SMART" id="SM00481"/>
    </source>
</evidence>
<name>A0A1M5Z2H6_9FIRM</name>
<protein>
    <submittedName>
        <fullName evidence="3">Putative hydrolase</fullName>
    </submittedName>
</protein>
<proteinExistence type="predicted"/>
<dbReference type="RefSeq" id="WP_072745277.1">
    <property type="nucleotide sequence ID" value="NZ_FQXR01000019.1"/>
</dbReference>
<dbReference type="SMART" id="SM00481">
    <property type="entry name" value="POLIIIAc"/>
    <property type="match status" value="1"/>
</dbReference>
<feature type="coiled-coil region" evidence="1">
    <location>
        <begin position="47"/>
        <end position="74"/>
    </location>
</feature>
<evidence type="ECO:0000256" key="1">
    <source>
        <dbReference type="SAM" id="Coils"/>
    </source>
</evidence>
<dbReference type="GO" id="GO:0042578">
    <property type="term" value="F:phosphoric ester hydrolase activity"/>
    <property type="evidence" value="ECO:0007669"/>
    <property type="project" value="TreeGrafter"/>
</dbReference>
<dbReference type="PANTHER" id="PTHR36928:SF1">
    <property type="entry name" value="PHOSPHATASE YCDX-RELATED"/>
    <property type="match status" value="1"/>
</dbReference>
<dbReference type="InterPro" id="IPR004013">
    <property type="entry name" value="PHP_dom"/>
</dbReference>
<gene>
    <name evidence="3" type="ORF">SAMN02745180_02658</name>
</gene>
<dbReference type="Gene3D" id="3.20.20.140">
    <property type="entry name" value="Metal-dependent hydrolases"/>
    <property type="match status" value="1"/>
</dbReference>
<dbReference type="OrthoDB" id="9808747at2"/>
<organism evidence="3 4">
    <name type="scientific">Sporanaerobacter acetigenes DSM 13106</name>
    <dbReference type="NCBI Taxonomy" id="1123281"/>
    <lineage>
        <taxon>Bacteria</taxon>
        <taxon>Bacillati</taxon>
        <taxon>Bacillota</taxon>
        <taxon>Tissierellia</taxon>
        <taxon>Tissierellales</taxon>
        <taxon>Sporanaerobacteraceae</taxon>
        <taxon>Sporanaerobacter</taxon>
    </lineage>
</organism>
<dbReference type="Pfam" id="PF02811">
    <property type="entry name" value="PHP"/>
    <property type="match status" value="1"/>
</dbReference>